<gene>
    <name evidence="1" type="ORF">L3Q82_003456</name>
</gene>
<comment type="caution">
    <text evidence="1">The sequence shown here is derived from an EMBL/GenBank/DDBJ whole genome shotgun (WGS) entry which is preliminary data.</text>
</comment>
<name>A0ACB8VQL5_9TELE</name>
<evidence type="ECO:0000313" key="2">
    <source>
        <dbReference type="Proteomes" id="UP000831701"/>
    </source>
</evidence>
<accession>A0ACB8VQL5</accession>
<keyword evidence="2" id="KW-1185">Reference proteome</keyword>
<evidence type="ECO:0000313" key="1">
    <source>
        <dbReference type="EMBL" id="KAI3356798.1"/>
    </source>
</evidence>
<reference evidence="1" key="1">
    <citation type="submission" date="2022-04" db="EMBL/GenBank/DDBJ databases">
        <title>Jade perch genome.</title>
        <authorList>
            <person name="Chao B."/>
        </authorList>
    </citation>
    <scope>NUCLEOTIDE SEQUENCE</scope>
    <source>
        <strain evidence="1">CB-2022</strain>
    </source>
</reference>
<protein>
    <submittedName>
        <fullName evidence="1">Uncharacterized protein</fullName>
    </submittedName>
</protein>
<sequence>MVTIILTIVDRSKAAHFVARAKLPTTRETADLITFHVIRFHGIPTDIVSDRGPQFISQTNRQKRTNQELTALRCITAANPSSYLPWVVFSHNSLVSSATGLSPFEASLGYQPPLFPRQERELAVPSVQHHLQRCKAVW</sequence>
<dbReference type="Proteomes" id="UP000831701">
    <property type="component" value="Chromosome 19"/>
</dbReference>
<organism evidence="1 2">
    <name type="scientific">Scortum barcoo</name>
    <name type="common">barcoo grunter</name>
    <dbReference type="NCBI Taxonomy" id="214431"/>
    <lineage>
        <taxon>Eukaryota</taxon>
        <taxon>Metazoa</taxon>
        <taxon>Chordata</taxon>
        <taxon>Craniata</taxon>
        <taxon>Vertebrata</taxon>
        <taxon>Euteleostomi</taxon>
        <taxon>Actinopterygii</taxon>
        <taxon>Neopterygii</taxon>
        <taxon>Teleostei</taxon>
        <taxon>Neoteleostei</taxon>
        <taxon>Acanthomorphata</taxon>
        <taxon>Eupercaria</taxon>
        <taxon>Centrarchiformes</taxon>
        <taxon>Terapontoidei</taxon>
        <taxon>Terapontidae</taxon>
        <taxon>Scortum</taxon>
    </lineage>
</organism>
<dbReference type="EMBL" id="CM041549">
    <property type="protein sequence ID" value="KAI3356798.1"/>
    <property type="molecule type" value="Genomic_DNA"/>
</dbReference>
<proteinExistence type="predicted"/>